<evidence type="ECO:0008006" key="5">
    <source>
        <dbReference type="Google" id="ProtNLM"/>
    </source>
</evidence>
<reference evidence="3 4" key="2">
    <citation type="submission" date="2021-08" db="EMBL/GenBank/DDBJ databases">
        <title>Massilia sp. R798.</title>
        <authorList>
            <person name="Baek J.H."/>
            <person name="Jung H.S."/>
            <person name="Kim K.R."/>
            <person name="Jeon C.O."/>
        </authorList>
    </citation>
    <scope>NUCLEOTIDE SEQUENCE [LARGE SCALE GENOMIC DNA]</scope>
    <source>
        <strain evidence="3 4">R798</strain>
    </source>
</reference>
<gene>
    <name evidence="3" type="ORF">I4X03_018375</name>
</gene>
<keyword evidence="4" id="KW-1185">Reference proteome</keyword>
<evidence type="ECO:0000313" key="3">
    <source>
        <dbReference type="EMBL" id="MBZ2209240.1"/>
    </source>
</evidence>
<evidence type="ECO:0000313" key="4">
    <source>
        <dbReference type="Proteomes" id="UP000809349"/>
    </source>
</evidence>
<dbReference type="Proteomes" id="UP000809349">
    <property type="component" value="Unassembled WGS sequence"/>
</dbReference>
<feature type="chain" id="PRO_5045290832" description="YtxH domain-containing protein" evidence="2">
    <location>
        <begin position="21"/>
        <end position="111"/>
    </location>
</feature>
<reference evidence="3 4" key="1">
    <citation type="submission" date="2021-01" db="EMBL/GenBank/DDBJ databases">
        <authorList>
            <person name="Ruan W."/>
            <person name="Khan S.A."/>
            <person name="Jeon C.O."/>
        </authorList>
    </citation>
    <scope>NUCLEOTIDE SEQUENCE [LARGE SCALE GENOMIC DNA]</scope>
    <source>
        <strain evidence="3 4">R798</strain>
    </source>
</reference>
<accession>A0ABS7STI1</accession>
<feature type="compositionally biased region" description="Basic and acidic residues" evidence="1">
    <location>
        <begin position="57"/>
        <end position="77"/>
    </location>
</feature>
<comment type="caution">
    <text evidence="3">The sequence shown here is derived from an EMBL/GenBank/DDBJ whole genome shotgun (WGS) entry which is preliminary data.</text>
</comment>
<sequence>MNTTIIARATLALAILAGLAACTPREDDVGPAQKAGAAIDNAGDEVARKIQEKLDKAEEAGEKMAEAARSTGDKIEDATSDASRGLEEATKQAGKKVERAGEKIQEAAEPD</sequence>
<keyword evidence="2" id="KW-0732">Signal</keyword>
<feature type="signal peptide" evidence="2">
    <location>
        <begin position="1"/>
        <end position="20"/>
    </location>
</feature>
<name>A0ABS7STI1_9BURK</name>
<proteinExistence type="predicted"/>
<dbReference type="RefSeq" id="WP_223469708.1">
    <property type="nucleotide sequence ID" value="NZ_JAFBIL020000007.1"/>
</dbReference>
<organism evidence="3 4">
    <name type="scientific">Massilia soli</name>
    <dbReference type="NCBI Taxonomy" id="2792854"/>
    <lineage>
        <taxon>Bacteria</taxon>
        <taxon>Pseudomonadati</taxon>
        <taxon>Pseudomonadota</taxon>
        <taxon>Betaproteobacteria</taxon>
        <taxon>Burkholderiales</taxon>
        <taxon>Oxalobacteraceae</taxon>
        <taxon>Telluria group</taxon>
        <taxon>Massilia</taxon>
    </lineage>
</organism>
<evidence type="ECO:0000256" key="2">
    <source>
        <dbReference type="SAM" id="SignalP"/>
    </source>
</evidence>
<feature type="compositionally biased region" description="Basic and acidic residues" evidence="1">
    <location>
        <begin position="84"/>
        <end position="111"/>
    </location>
</feature>
<feature type="region of interest" description="Disordered" evidence="1">
    <location>
        <begin position="57"/>
        <end position="111"/>
    </location>
</feature>
<evidence type="ECO:0000256" key="1">
    <source>
        <dbReference type="SAM" id="MobiDB-lite"/>
    </source>
</evidence>
<dbReference type="EMBL" id="JAFBIL020000007">
    <property type="protein sequence ID" value="MBZ2209240.1"/>
    <property type="molecule type" value="Genomic_DNA"/>
</dbReference>
<protein>
    <recommendedName>
        <fullName evidence="5">YtxH domain-containing protein</fullName>
    </recommendedName>
</protein>